<accession>A0A2T6ZTB0</accession>
<feature type="compositionally biased region" description="Polar residues" evidence="1">
    <location>
        <begin position="1"/>
        <end position="27"/>
    </location>
</feature>
<gene>
    <name evidence="2" type="ORF">B9Z19DRAFT_1083480</name>
</gene>
<protein>
    <submittedName>
        <fullName evidence="2">Uncharacterized protein</fullName>
    </submittedName>
</protein>
<dbReference type="EMBL" id="NESQ01000109">
    <property type="protein sequence ID" value="PUU78732.1"/>
    <property type="molecule type" value="Genomic_DNA"/>
</dbReference>
<comment type="caution">
    <text evidence="2">The sequence shown here is derived from an EMBL/GenBank/DDBJ whole genome shotgun (WGS) entry which is preliminary data.</text>
</comment>
<evidence type="ECO:0000313" key="2">
    <source>
        <dbReference type="EMBL" id="PUU78732.1"/>
    </source>
</evidence>
<reference evidence="2 3" key="1">
    <citation type="submission" date="2017-04" db="EMBL/GenBank/DDBJ databases">
        <title>Draft genome sequence of Tuber borchii Vittad., a whitish edible truffle.</title>
        <authorList>
            <consortium name="DOE Joint Genome Institute"/>
            <person name="Murat C."/>
            <person name="Kuo A."/>
            <person name="Barry K.W."/>
            <person name="Clum A."/>
            <person name="Dockter R.B."/>
            <person name="Fauchery L."/>
            <person name="Iotti M."/>
            <person name="Kohler A."/>
            <person name="Labutti K."/>
            <person name="Lindquist E.A."/>
            <person name="Lipzen A."/>
            <person name="Ohm R.A."/>
            <person name="Wang M."/>
            <person name="Grigoriev I.V."/>
            <person name="Zambonelli A."/>
            <person name="Martin F.M."/>
        </authorList>
    </citation>
    <scope>NUCLEOTIDE SEQUENCE [LARGE SCALE GENOMIC DNA]</scope>
    <source>
        <strain evidence="2 3">Tbo3840</strain>
    </source>
</reference>
<sequence>MINTTWQKPPNTEPSSLPNLTYLPTTTSHDDTRPTGQTLHSTPLHSIHPSASPFIHPSIKTQARNQKQRHNPAPWSNDSFVRPRYDR</sequence>
<dbReference type="Proteomes" id="UP000244722">
    <property type="component" value="Unassembled WGS sequence"/>
</dbReference>
<name>A0A2T6ZTB0_TUBBO</name>
<evidence type="ECO:0000256" key="1">
    <source>
        <dbReference type="SAM" id="MobiDB-lite"/>
    </source>
</evidence>
<organism evidence="2 3">
    <name type="scientific">Tuber borchii</name>
    <name type="common">White truffle</name>
    <dbReference type="NCBI Taxonomy" id="42251"/>
    <lineage>
        <taxon>Eukaryota</taxon>
        <taxon>Fungi</taxon>
        <taxon>Dikarya</taxon>
        <taxon>Ascomycota</taxon>
        <taxon>Pezizomycotina</taxon>
        <taxon>Pezizomycetes</taxon>
        <taxon>Pezizales</taxon>
        <taxon>Tuberaceae</taxon>
        <taxon>Tuber</taxon>
    </lineage>
</organism>
<evidence type="ECO:0000313" key="3">
    <source>
        <dbReference type="Proteomes" id="UP000244722"/>
    </source>
</evidence>
<feature type="compositionally biased region" description="Polar residues" evidence="1">
    <location>
        <begin position="34"/>
        <end position="44"/>
    </location>
</feature>
<feature type="region of interest" description="Disordered" evidence="1">
    <location>
        <begin position="1"/>
        <end position="87"/>
    </location>
</feature>
<keyword evidence="3" id="KW-1185">Reference proteome</keyword>
<dbReference type="AlphaFoldDB" id="A0A2T6ZTB0"/>
<proteinExistence type="predicted"/>